<proteinExistence type="predicted"/>
<dbReference type="Proteomes" id="UP001302274">
    <property type="component" value="Unassembled WGS sequence"/>
</dbReference>
<gene>
    <name evidence="2" type="ORF">SHI21_03960</name>
</gene>
<reference evidence="2 3" key="1">
    <citation type="submission" date="2023-11" db="EMBL/GenBank/DDBJ databases">
        <title>A Novel Polar Bacteriovorax (B. antarcticus) Isolated from the Biocrust in Antarctica.</title>
        <authorList>
            <person name="Mun W."/>
            <person name="Choi S.Y."/>
            <person name="Mitchell R.J."/>
        </authorList>
    </citation>
    <scope>NUCLEOTIDE SEQUENCE [LARGE SCALE GENOMIC DNA]</scope>
    <source>
        <strain evidence="2 3">PP10</strain>
    </source>
</reference>
<evidence type="ECO:0000313" key="3">
    <source>
        <dbReference type="Proteomes" id="UP001302274"/>
    </source>
</evidence>
<evidence type="ECO:0000256" key="1">
    <source>
        <dbReference type="SAM" id="SignalP"/>
    </source>
</evidence>
<feature type="chain" id="PRO_5047141308" evidence="1">
    <location>
        <begin position="22"/>
        <end position="151"/>
    </location>
</feature>
<evidence type="ECO:0000313" key="2">
    <source>
        <dbReference type="EMBL" id="MEA9355338.1"/>
    </source>
</evidence>
<sequence length="151" mass="17210">MKSILLPVFLLASLVSSNAFASHAYRDESCTSSTHDLVYLGDKLVGGKYWISQKDQDQKITARPLWDFSEDDPYTLEDADVIFSTISVREYDRSEVTNDGFFDHEEWKTESTHEIHLITPEASKKLGLKQGDQVTFTCDESTDYPNSNQYP</sequence>
<dbReference type="RefSeq" id="WP_323574841.1">
    <property type="nucleotide sequence ID" value="NZ_JAYGJQ010000001.1"/>
</dbReference>
<comment type="caution">
    <text evidence="2">The sequence shown here is derived from an EMBL/GenBank/DDBJ whole genome shotgun (WGS) entry which is preliminary data.</text>
</comment>
<name>A0ABU5VQN0_9BACT</name>
<protein>
    <submittedName>
        <fullName evidence="2">Uncharacterized protein</fullName>
    </submittedName>
</protein>
<accession>A0ABU5VQN0</accession>
<keyword evidence="3" id="KW-1185">Reference proteome</keyword>
<organism evidence="2 3">
    <name type="scientific">Bacteriovorax antarcticus</name>
    <dbReference type="NCBI Taxonomy" id="3088717"/>
    <lineage>
        <taxon>Bacteria</taxon>
        <taxon>Pseudomonadati</taxon>
        <taxon>Bdellovibrionota</taxon>
        <taxon>Bacteriovoracia</taxon>
        <taxon>Bacteriovoracales</taxon>
        <taxon>Bacteriovoracaceae</taxon>
        <taxon>Bacteriovorax</taxon>
    </lineage>
</organism>
<keyword evidence="1" id="KW-0732">Signal</keyword>
<dbReference type="EMBL" id="JAYGJQ010000001">
    <property type="protein sequence ID" value="MEA9355338.1"/>
    <property type="molecule type" value="Genomic_DNA"/>
</dbReference>
<feature type="signal peptide" evidence="1">
    <location>
        <begin position="1"/>
        <end position="21"/>
    </location>
</feature>